<evidence type="ECO:0000256" key="6">
    <source>
        <dbReference type="ARBA" id="ARBA00022771"/>
    </source>
</evidence>
<evidence type="ECO:0000256" key="9">
    <source>
        <dbReference type="PROSITE-ProRule" id="PRU00175"/>
    </source>
</evidence>
<accession>A0A2V3IWI4</accession>
<evidence type="ECO:0000256" key="5">
    <source>
        <dbReference type="ARBA" id="ARBA00022737"/>
    </source>
</evidence>
<proteinExistence type="predicted"/>
<dbReference type="Pfam" id="PF01485">
    <property type="entry name" value="IBR"/>
    <property type="match status" value="2"/>
</dbReference>
<dbReference type="SMART" id="SM00647">
    <property type="entry name" value="IBR"/>
    <property type="match status" value="2"/>
</dbReference>
<keyword evidence="12" id="KW-0378">Hydrolase</keyword>
<dbReference type="Pfam" id="PF00097">
    <property type="entry name" value="zf-C3HC4"/>
    <property type="match status" value="1"/>
</dbReference>
<evidence type="ECO:0000256" key="1">
    <source>
        <dbReference type="ARBA" id="ARBA00001798"/>
    </source>
</evidence>
<protein>
    <recommendedName>
        <fullName evidence="2">RBR-type E3 ubiquitin transferase</fullName>
        <ecNumber evidence="2">2.3.2.31</ecNumber>
    </recommendedName>
</protein>
<dbReference type="CDD" id="cd20335">
    <property type="entry name" value="BRcat_RBR"/>
    <property type="match status" value="1"/>
</dbReference>
<dbReference type="OrthoDB" id="10009520at2759"/>
<evidence type="ECO:0000259" key="10">
    <source>
        <dbReference type="PROSITE" id="PS50089"/>
    </source>
</evidence>
<organism evidence="12 13">
    <name type="scientific">Gracilariopsis chorda</name>
    <dbReference type="NCBI Taxonomy" id="448386"/>
    <lineage>
        <taxon>Eukaryota</taxon>
        <taxon>Rhodophyta</taxon>
        <taxon>Florideophyceae</taxon>
        <taxon>Rhodymeniophycidae</taxon>
        <taxon>Gracilariales</taxon>
        <taxon>Gracilariaceae</taxon>
        <taxon>Gracilariopsis</taxon>
    </lineage>
</organism>
<keyword evidence="6 9" id="KW-0863">Zinc-finger</keyword>
<dbReference type="CDD" id="cd22584">
    <property type="entry name" value="Rcat_RBR_unk"/>
    <property type="match status" value="1"/>
</dbReference>
<dbReference type="InterPro" id="IPR018957">
    <property type="entry name" value="Znf_C3HC4_RING-type"/>
</dbReference>
<dbReference type="GO" id="GO:0016567">
    <property type="term" value="P:protein ubiquitination"/>
    <property type="evidence" value="ECO:0007669"/>
    <property type="project" value="InterPro"/>
</dbReference>
<dbReference type="Gene3D" id="1.20.120.1750">
    <property type="match status" value="1"/>
</dbReference>
<comment type="caution">
    <text evidence="12">The sequence shown here is derived from an EMBL/GenBank/DDBJ whole genome shotgun (WGS) entry which is preliminary data.</text>
</comment>
<dbReference type="PROSITE" id="PS00518">
    <property type="entry name" value="ZF_RING_1"/>
    <property type="match status" value="1"/>
</dbReference>
<dbReference type="PROSITE" id="PS51873">
    <property type="entry name" value="TRIAD"/>
    <property type="match status" value="1"/>
</dbReference>
<dbReference type="GO" id="GO:0008270">
    <property type="term" value="F:zinc ion binding"/>
    <property type="evidence" value="ECO:0007669"/>
    <property type="project" value="UniProtKB-KW"/>
</dbReference>
<evidence type="ECO:0000256" key="3">
    <source>
        <dbReference type="ARBA" id="ARBA00022679"/>
    </source>
</evidence>
<keyword evidence="8" id="KW-0862">Zinc</keyword>
<keyword evidence="13" id="KW-1185">Reference proteome</keyword>
<dbReference type="Gene3D" id="3.30.40.10">
    <property type="entry name" value="Zinc/RING finger domain, C3HC4 (zinc finger)"/>
    <property type="match status" value="1"/>
</dbReference>
<evidence type="ECO:0000259" key="11">
    <source>
        <dbReference type="PROSITE" id="PS51873"/>
    </source>
</evidence>
<dbReference type="InterPro" id="IPR031127">
    <property type="entry name" value="E3_UB_ligase_RBR"/>
</dbReference>
<dbReference type="Proteomes" id="UP000247409">
    <property type="component" value="Unassembled WGS sequence"/>
</dbReference>
<dbReference type="PROSITE" id="PS50089">
    <property type="entry name" value="ZF_RING_2"/>
    <property type="match status" value="1"/>
</dbReference>
<evidence type="ECO:0000313" key="13">
    <source>
        <dbReference type="Proteomes" id="UP000247409"/>
    </source>
</evidence>
<dbReference type="GO" id="GO:0004386">
    <property type="term" value="F:helicase activity"/>
    <property type="evidence" value="ECO:0007669"/>
    <property type="project" value="UniProtKB-KW"/>
</dbReference>
<dbReference type="InterPro" id="IPR017907">
    <property type="entry name" value="Znf_RING_CS"/>
</dbReference>
<feature type="domain" description="RING-type" evidence="11">
    <location>
        <begin position="97"/>
        <end position="317"/>
    </location>
</feature>
<name>A0A2V3IWI4_9FLOR</name>
<dbReference type="STRING" id="448386.A0A2V3IWI4"/>
<dbReference type="SUPFAM" id="SSF57850">
    <property type="entry name" value="RING/U-box"/>
    <property type="match status" value="2"/>
</dbReference>
<keyword evidence="12" id="KW-0347">Helicase</keyword>
<dbReference type="InterPro" id="IPR044066">
    <property type="entry name" value="TRIAD_supradom"/>
</dbReference>
<dbReference type="EC" id="2.3.2.31" evidence="2"/>
<evidence type="ECO:0000256" key="2">
    <source>
        <dbReference type="ARBA" id="ARBA00012251"/>
    </source>
</evidence>
<dbReference type="EMBL" id="NBIV01000037">
    <property type="protein sequence ID" value="PXF46498.1"/>
    <property type="molecule type" value="Genomic_DNA"/>
</dbReference>
<keyword evidence="12" id="KW-0547">Nucleotide-binding</keyword>
<keyword evidence="7" id="KW-0833">Ubl conjugation pathway</keyword>
<sequence>MSTAASDYLVALKLQLQENGADDFNSLHVLSTNSDESLSYHPNQDLVLAYTLEAANRRIVEDYALARAIAAKENGLPVDVEDQNKHQLSSTKNAKHATSECQICFEAFVPNMTFNSGTCDHTFCFSCMSQYLKLVVQRGHPYPINCPSCRVIIPNEKCLSALSGTGKEYEALERLIINKDFTKRIRYCANSKCAMPFDWVFDNAGAHDVREQARVMCPFCDTETCALCRCVWHEDQTCEEHSLQKDMEELSVLSRQNNWRRCPDCGHLIEKRTGDCAFVTCKCGCGFCHTCGSAYTSLDPTWDNVHGRPGCRCALFPEPEEPEEPEEPALPVDNILPRRIARRLNIIAPENDVVPEDAVDVPVRANARANVIAPERIYHDGLWGPNGRVNLRLCLEGRHQFMGAPLPQAMIQSLENWTCPYEECEVKFRSLRALEQHLAFVQRHQVHLCCARPFYTCASMMNHIRNNHTNVMIEDILPE</sequence>
<dbReference type="AlphaFoldDB" id="A0A2V3IWI4"/>
<keyword evidence="3" id="KW-0808">Transferase</keyword>
<evidence type="ECO:0000256" key="8">
    <source>
        <dbReference type="ARBA" id="ARBA00022833"/>
    </source>
</evidence>
<dbReference type="InterPro" id="IPR002867">
    <property type="entry name" value="IBR_dom"/>
</dbReference>
<evidence type="ECO:0000313" key="12">
    <source>
        <dbReference type="EMBL" id="PXF46498.1"/>
    </source>
</evidence>
<dbReference type="PANTHER" id="PTHR11685">
    <property type="entry name" value="RBR FAMILY RING FINGER AND IBR DOMAIN-CONTAINING"/>
    <property type="match status" value="1"/>
</dbReference>
<dbReference type="InterPro" id="IPR013083">
    <property type="entry name" value="Znf_RING/FYVE/PHD"/>
</dbReference>
<dbReference type="GO" id="GO:0061630">
    <property type="term" value="F:ubiquitin protein ligase activity"/>
    <property type="evidence" value="ECO:0007669"/>
    <property type="project" value="UniProtKB-EC"/>
</dbReference>
<feature type="domain" description="RING-type" evidence="10">
    <location>
        <begin position="101"/>
        <end position="150"/>
    </location>
</feature>
<reference evidence="12 13" key="1">
    <citation type="journal article" date="2018" name="Mol. Biol. Evol.">
        <title>Analysis of the draft genome of the red seaweed Gracilariopsis chorda provides insights into genome size evolution in Rhodophyta.</title>
        <authorList>
            <person name="Lee J."/>
            <person name="Yang E.C."/>
            <person name="Graf L."/>
            <person name="Yang J.H."/>
            <person name="Qiu H."/>
            <person name="Zel Zion U."/>
            <person name="Chan C.X."/>
            <person name="Stephens T.G."/>
            <person name="Weber A.P.M."/>
            <person name="Boo G.H."/>
            <person name="Boo S.M."/>
            <person name="Kim K.M."/>
            <person name="Shin Y."/>
            <person name="Jung M."/>
            <person name="Lee S.J."/>
            <person name="Yim H.S."/>
            <person name="Lee J.H."/>
            <person name="Bhattacharya D."/>
            <person name="Yoon H.S."/>
        </authorList>
    </citation>
    <scope>NUCLEOTIDE SEQUENCE [LARGE SCALE GENOMIC DNA]</scope>
    <source>
        <strain evidence="12 13">SKKU-2015</strain>
        <tissue evidence="12">Whole body</tissue>
    </source>
</reference>
<comment type="catalytic activity">
    <reaction evidence="1">
        <text>[E2 ubiquitin-conjugating enzyme]-S-ubiquitinyl-L-cysteine + [acceptor protein]-L-lysine = [E2 ubiquitin-conjugating enzyme]-L-cysteine + [acceptor protein]-N(6)-ubiquitinyl-L-lysine.</text>
        <dbReference type="EC" id="2.3.2.31"/>
    </reaction>
</comment>
<dbReference type="InterPro" id="IPR001841">
    <property type="entry name" value="Znf_RING"/>
</dbReference>
<keyword evidence="4" id="KW-0479">Metal-binding</keyword>
<gene>
    <name evidence="12" type="ORF">BWQ96_03733</name>
</gene>
<keyword evidence="12" id="KW-0067">ATP-binding</keyword>
<evidence type="ECO:0000256" key="4">
    <source>
        <dbReference type="ARBA" id="ARBA00022723"/>
    </source>
</evidence>
<keyword evidence="5" id="KW-0677">Repeat</keyword>
<evidence type="ECO:0000256" key="7">
    <source>
        <dbReference type="ARBA" id="ARBA00022786"/>
    </source>
</evidence>